<evidence type="ECO:0000313" key="2">
    <source>
        <dbReference type="EMBL" id="MUM65570.1"/>
    </source>
</evidence>
<keyword evidence="1" id="KW-1133">Transmembrane helix</keyword>
<evidence type="ECO:0000313" key="3">
    <source>
        <dbReference type="Proteomes" id="UP000440125"/>
    </source>
</evidence>
<dbReference type="EMBL" id="WFIY01000004">
    <property type="protein sequence ID" value="MUM65570.1"/>
    <property type="molecule type" value="Genomic_DNA"/>
</dbReference>
<keyword evidence="1" id="KW-0812">Transmembrane</keyword>
<comment type="caution">
    <text evidence="2">The sequence shown here is derived from an EMBL/GenBank/DDBJ whole genome shotgun (WGS) entry which is preliminary data.</text>
</comment>
<organism evidence="2 3">
    <name type="scientific">Acidianus infernus</name>
    <dbReference type="NCBI Taxonomy" id="12915"/>
    <lineage>
        <taxon>Archaea</taxon>
        <taxon>Thermoproteota</taxon>
        <taxon>Thermoprotei</taxon>
        <taxon>Sulfolobales</taxon>
        <taxon>Sulfolobaceae</taxon>
        <taxon>Acidianus</taxon>
    </lineage>
</organism>
<dbReference type="RefSeq" id="WP_155864005.1">
    <property type="nucleotide sequence ID" value="NZ_WFIY01000004.1"/>
</dbReference>
<keyword evidence="3" id="KW-1185">Reference proteome</keyword>
<feature type="transmembrane region" description="Helical" evidence="1">
    <location>
        <begin position="114"/>
        <end position="135"/>
    </location>
</feature>
<dbReference type="AlphaFoldDB" id="A0A6A9QJU1"/>
<protein>
    <submittedName>
        <fullName evidence="2">Uncharacterized protein</fullName>
    </submittedName>
</protein>
<evidence type="ECO:0000256" key="1">
    <source>
        <dbReference type="SAM" id="Phobius"/>
    </source>
</evidence>
<name>A0A6A9QJU1_ACIIN</name>
<sequence length="140" mass="15724">MNRIIIGILLMLISISALVFYSQDHYKEIRLNPNDGYTMRINSPITFIYYKICGGNVSLRIVNGSIINTYGADGKYIALVKNNGKGSLLVFLNNDNQSISIIKYTVEALCDSKFYEFLFSVLLFIIGAGVVLVEIRKGRK</sequence>
<keyword evidence="1" id="KW-0472">Membrane</keyword>
<dbReference type="Proteomes" id="UP000440125">
    <property type="component" value="Unassembled WGS sequence"/>
</dbReference>
<proteinExistence type="predicted"/>
<accession>A0A6A9QJU1</accession>
<dbReference type="OrthoDB" id="374470at2157"/>
<gene>
    <name evidence="2" type="ORF">D1867_10005</name>
</gene>
<reference evidence="2 3" key="1">
    <citation type="submission" date="2019-10" db="EMBL/GenBank/DDBJ databases">
        <title>Genome Sequences from Six Type Strain Members of the Archaeal Family Sulfolobaceae: Acidianus ambivalens, Acidianus infernus, Metallosphaera prunae, Stygiolobus azoricus, Sulfolobus metallicus, and Sulfurisphaera ohwakuensis.</title>
        <authorList>
            <person name="Counts J.A."/>
            <person name="Kelly R.M."/>
        </authorList>
    </citation>
    <scope>NUCLEOTIDE SEQUENCE [LARGE SCALE GENOMIC DNA]</scope>
    <source>
        <strain evidence="2 3">DSM 3191</strain>
    </source>
</reference>